<reference evidence="5 6" key="2">
    <citation type="journal article" date="2011" name="Stand. Genomic Sci.">
        <title>Complete genome sequence of Truepera radiovictrix type strain (RQ-24).</title>
        <authorList>
            <person name="Ivanova N."/>
            <person name="Rohde C."/>
            <person name="Munk C."/>
            <person name="Nolan M."/>
            <person name="Lucas S."/>
            <person name="Del Rio T.G."/>
            <person name="Tice H."/>
            <person name="Deshpande S."/>
            <person name="Cheng J.F."/>
            <person name="Tapia R."/>
            <person name="Han C."/>
            <person name="Goodwin L."/>
            <person name="Pitluck S."/>
            <person name="Liolios K."/>
            <person name="Mavromatis K."/>
            <person name="Mikhailova N."/>
            <person name="Pati A."/>
            <person name="Chen A."/>
            <person name="Palaniappan K."/>
            <person name="Land M."/>
            <person name="Hauser L."/>
            <person name="Chang Y.J."/>
            <person name="Jeffries C.D."/>
            <person name="Brambilla E."/>
            <person name="Rohde M."/>
            <person name="Goker M."/>
            <person name="Tindall B.J."/>
            <person name="Woyke T."/>
            <person name="Bristow J."/>
            <person name="Eisen J.A."/>
            <person name="Markowitz V."/>
            <person name="Hugenholtz P."/>
            <person name="Kyrpides N.C."/>
            <person name="Klenk H.P."/>
            <person name="Lapidus A."/>
        </authorList>
    </citation>
    <scope>NUCLEOTIDE SEQUENCE [LARGE SCALE GENOMIC DNA]</scope>
    <source>
        <strain evidence="6">DSM 17093 / CIP 108686 / LMG 22925 / RQ-24</strain>
    </source>
</reference>
<dbReference type="NCBIfam" id="NF006579">
    <property type="entry name" value="PRK09104.1"/>
    <property type="match status" value="1"/>
</dbReference>
<dbReference type="InterPro" id="IPR011650">
    <property type="entry name" value="Peptidase_M20_dimer"/>
</dbReference>
<gene>
    <name evidence="5" type="ordered locus">Trad_1410</name>
</gene>
<dbReference type="Gene3D" id="3.30.70.360">
    <property type="match status" value="1"/>
</dbReference>
<keyword evidence="1" id="KW-0645">Protease</keyword>
<dbReference type="RefSeq" id="WP_013177902.1">
    <property type="nucleotide sequence ID" value="NC_014221.1"/>
</dbReference>
<keyword evidence="3" id="KW-0378">Hydrolase</keyword>
<dbReference type="SUPFAM" id="SSF53187">
    <property type="entry name" value="Zn-dependent exopeptidases"/>
    <property type="match status" value="1"/>
</dbReference>
<dbReference type="KEGG" id="tra:Trad_1410"/>
<dbReference type="Proteomes" id="UP000000379">
    <property type="component" value="Chromosome"/>
</dbReference>
<evidence type="ECO:0000256" key="1">
    <source>
        <dbReference type="ARBA" id="ARBA00022670"/>
    </source>
</evidence>
<dbReference type="Pfam" id="PF01546">
    <property type="entry name" value="Peptidase_M20"/>
    <property type="match status" value="1"/>
</dbReference>
<dbReference type="InterPro" id="IPR002933">
    <property type="entry name" value="Peptidase_M20"/>
</dbReference>
<dbReference type="PANTHER" id="PTHR43270:SF12">
    <property type="entry name" value="SUCCINYL-DIAMINOPIMELATE DESUCCINYLASE"/>
    <property type="match status" value="1"/>
</dbReference>
<dbReference type="NCBIfam" id="NF006053">
    <property type="entry name" value="PRK08201.1"/>
    <property type="match status" value="1"/>
</dbReference>
<evidence type="ECO:0000259" key="4">
    <source>
        <dbReference type="Pfam" id="PF07687"/>
    </source>
</evidence>
<dbReference type="InterPro" id="IPR051458">
    <property type="entry name" value="Cyt/Met_Dipeptidase"/>
</dbReference>
<reference evidence="6" key="1">
    <citation type="submission" date="2010-05" db="EMBL/GenBank/DDBJ databases">
        <title>The complete genome of Truepera radiovictris DSM 17093.</title>
        <authorList>
            <consortium name="US DOE Joint Genome Institute (JGI-PGF)"/>
            <person name="Lucas S."/>
            <person name="Copeland A."/>
            <person name="Lapidus A."/>
            <person name="Glavina del Rio T."/>
            <person name="Dalin E."/>
            <person name="Tice H."/>
            <person name="Bruce D."/>
            <person name="Goodwin L."/>
            <person name="Pitluck S."/>
            <person name="Kyrpides N."/>
            <person name="Mavromatis K."/>
            <person name="Ovchinnikova G."/>
            <person name="Munk A.C."/>
            <person name="Detter J.C."/>
            <person name="Han C."/>
            <person name="Tapia R."/>
            <person name="Land M."/>
            <person name="Hauser L."/>
            <person name="Markowitz V."/>
            <person name="Cheng J.-F."/>
            <person name="Hugenholtz P."/>
            <person name="Woyke T."/>
            <person name="Wu D."/>
            <person name="Tindall B."/>
            <person name="Pomrenke H.G."/>
            <person name="Brambilla E."/>
            <person name="Klenk H.-P."/>
            <person name="Eisen J.A."/>
        </authorList>
    </citation>
    <scope>NUCLEOTIDE SEQUENCE [LARGE SCALE GENOMIC DNA]</scope>
    <source>
        <strain evidence="6">DSM 17093 / CIP 108686 / LMG 22925 / RQ-24</strain>
    </source>
</reference>
<dbReference type="GO" id="GO:0006508">
    <property type="term" value="P:proteolysis"/>
    <property type="evidence" value="ECO:0007669"/>
    <property type="project" value="UniProtKB-KW"/>
</dbReference>
<dbReference type="SUPFAM" id="SSF55031">
    <property type="entry name" value="Bacterial exopeptidase dimerisation domain"/>
    <property type="match status" value="1"/>
</dbReference>
<proteinExistence type="predicted"/>
<dbReference type="GO" id="GO:0046872">
    <property type="term" value="F:metal ion binding"/>
    <property type="evidence" value="ECO:0007669"/>
    <property type="project" value="UniProtKB-KW"/>
</dbReference>
<evidence type="ECO:0000313" key="5">
    <source>
        <dbReference type="EMBL" id="ADI14532.1"/>
    </source>
</evidence>
<feature type="domain" description="Peptidase M20 dimerisation" evidence="4">
    <location>
        <begin position="207"/>
        <end position="367"/>
    </location>
</feature>
<keyword evidence="6" id="KW-1185">Reference proteome</keyword>
<dbReference type="InterPro" id="IPR036264">
    <property type="entry name" value="Bact_exopeptidase_dim_dom"/>
</dbReference>
<evidence type="ECO:0000256" key="2">
    <source>
        <dbReference type="ARBA" id="ARBA00022723"/>
    </source>
</evidence>
<dbReference type="STRING" id="649638.Trad_1410"/>
<keyword evidence="2" id="KW-0479">Metal-binding</keyword>
<accession>D7CX24</accession>
<dbReference type="OrthoDB" id="9761532at2"/>
<dbReference type="Gene3D" id="3.40.630.10">
    <property type="entry name" value="Zn peptidases"/>
    <property type="match status" value="1"/>
</dbReference>
<dbReference type="HOGENOM" id="CLU_029469_2_1_0"/>
<dbReference type="Pfam" id="PF07687">
    <property type="entry name" value="M20_dimer"/>
    <property type="match status" value="1"/>
</dbReference>
<organism evidence="5 6">
    <name type="scientific">Truepera radiovictrix (strain DSM 17093 / CIP 108686 / LMG 22925 / RQ-24)</name>
    <dbReference type="NCBI Taxonomy" id="649638"/>
    <lineage>
        <taxon>Bacteria</taxon>
        <taxon>Thermotogati</taxon>
        <taxon>Deinococcota</taxon>
        <taxon>Deinococci</taxon>
        <taxon>Trueperales</taxon>
        <taxon>Trueperaceae</taxon>
        <taxon>Truepera</taxon>
    </lineage>
</organism>
<evidence type="ECO:0000256" key="3">
    <source>
        <dbReference type="ARBA" id="ARBA00022801"/>
    </source>
</evidence>
<dbReference type="EMBL" id="CP002049">
    <property type="protein sequence ID" value="ADI14532.1"/>
    <property type="molecule type" value="Genomic_DNA"/>
</dbReference>
<name>D7CX24_TRURR</name>
<dbReference type="GO" id="GO:0008233">
    <property type="term" value="F:peptidase activity"/>
    <property type="evidence" value="ECO:0007669"/>
    <property type="project" value="UniProtKB-KW"/>
</dbReference>
<sequence length="469" mass="50283">MAHSQTPPASPLELPTADVRAYVEAHRARFLGELSDFLRIPSVSTDPERREEVRRAADFLLDKLADLGFKTERLETPGHPVVFAERRVSADLPTVLVYGHYDVQPPEPLELWAAPPFEPTVRGGKLYARGASDDKGQLYAHVKGVETLLALSGTLPVNVKFLLEGEEEIGSPNLLPLIERHRERFAADVVLISDGAMAAPETPTITYGLKGLAYVEVWVRGAAMDLHSGAFGGAAPNPIDGLAKMIAALHDETGRVAVPGFYDAVVDITPEEREVFGRAPFDEAALAQELGVSALPGEAGYTVLERLWARPTLDCNGIGGGFQGEGSKTVIPSQAMAKISCRLVPNQTPEEITRKLSDYLKALAPEGLSVEVKDLHGGDPAVTPLTSRAVQAAGRALEAVYGRPVVFARTGGTIPVGSTFQKVLGADVVFVGMGLESDRAHSPNEKFDLVNLYRGIETSAALFRALATL</sequence>
<evidence type="ECO:0000313" key="6">
    <source>
        <dbReference type="Proteomes" id="UP000000379"/>
    </source>
</evidence>
<protein>
    <submittedName>
        <fullName evidence="5">Peptidase M20</fullName>
    </submittedName>
</protein>
<dbReference type="AlphaFoldDB" id="D7CX24"/>
<dbReference type="NCBIfam" id="NF005914">
    <property type="entry name" value="PRK07907.1"/>
    <property type="match status" value="1"/>
</dbReference>
<dbReference type="PANTHER" id="PTHR43270">
    <property type="entry name" value="BETA-ALA-HIS DIPEPTIDASE"/>
    <property type="match status" value="1"/>
</dbReference>
<dbReference type="eggNOG" id="COG0624">
    <property type="taxonomic scope" value="Bacteria"/>
</dbReference>